<evidence type="ECO:0000256" key="1">
    <source>
        <dbReference type="ARBA" id="ARBA00005189"/>
    </source>
</evidence>
<protein>
    <submittedName>
        <fullName evidence="6">1-acyl-sn-glycerol-3-phosphate acyltransferase</fullName>
    </submittedName>
</protein>
<keyword evidence="7" id="KW-1185">Reference proteome</keyword>
<keyword evidence="4" id="KW-1133">Transmembrane helix</keyword>
<dbReference type="PANTHER" id="PTHR10434:SF9">
    <property type="entry name" value="PHOSPHOLIPID_GLYCEROL ACYLTRANSFERASE DOMAIN-CONTAINING PROTEIN"/>
    <property type="match status" value="1"/>
</dbReference>
<feature type="transmembrane region" description="Helical" evidence="4">
    <location>
        <begin position="12"/>
        <end position="32"/>
    </location>
</feature>
<dbReference type="GO" id="GO:0016746">
    <property type="term" value="F:acyltransferase activity"/>
    <property type="evidence" value="ECO:0007669"/>
    <property type="project" value="UniProtKB-KW"/>
</dbReference>
<comment type="caution">
    <text evidence="6">The sequence shown here is derived from an EMBL/GenBank/DDBJ whole genome shotgun (WGS) entry which is preliminary data.</text>
</comment>
<feature type="domain" description="Phospholipid/glycerol acyltransferase" evidence="5">
    <location>
        <begin position="45"/>
        <end position="157"/>
    </location>
</feature>
<organism evidence="6 7">
    <name type="scientific">Zhongshania aquimaris</name>
    <dbReference type="NCBI Taxonomy" id="2857107"/>
    <lineage>
        <taxon>Bacteria</taxon>
        <taxon>Pseudomonadati</taxon>
        <taxon>Pseudomonadota</taxon>
        <taxon>Gammaproteobacteria</taxon>
        <taxon>Cellvibrionales</taxon>
        <taxon>Spongiibacteraceae</taxon>
        <taxon>Zhongshania</taxon>
    </lineage>
</organism>
<evidence type="ECO:0000256" key="4">
    <source>
        <dbReference type="SAM" id="Phobius"/>
    </source>
</evidence>
<accession>A0ABS6VUU1</accession>
<evidence type="ECO:0000256" key="2">
    <source>
        <dbReference type="ARBA" id="ARBA00022679"/>
    </source>
</evidence>
<name>A0ABS6VUU1_9GAMM</name>
<proteinExistence type="predicted"/>
<dbReference type="RefSeq" id="WP_219044346.1">
    <property type="nucleotide sequence ID" value="NZ_JAHWDQ010000004.1"/>
</dbReference>
<feature type="transmembrane region" description="Helical" evidence="4">
    <location>
        <begin position="44"/>
        <end position="67"/>
    </location>
</feature>
<reference evidence="6" key="1">
    <citation type="submission" date="2021-07" db="EMBL/GenBank/DDBJ databases">
        <title>Zhongshania sp. CAU 1632 isolated from seawater.</title>
        <authorList>
            <person name="Kim W."/>
        </authorList>
    </citation>
    <scope>NUCLEOTIDE SEQUENCE</scope>
    <source>
        <strain evidence="6">CAU 1632</strain>
    </source>
</reference>
<dbReference type="SMART" id="SM00563">
    <property type="entry name" value="PlsC"/>
    <property type="match status" value="1"/>
</dbReference>
<evidence type="ECO:0000313" key="6">
    <source>
        <dbReference type="EMBL" id="MBW2942107.1"/>
    </source>
</evidence>
<gene>
    <name evidence="6" type="ORF">KXJ70_15025</name>
</gene>
<dbReference type="Proteomes" id="UP001166291">
    <property type="component" value="Unassembled WGS sequence"/>
</dbReference>
<comment type="pathway">
    <text evidence="1">Lipid metabolism.</text>
</comment>
<dbReference type="EMBL" id="JAHWDQ010000004">
    <property type="protein sequence ID" value="MBW2942107.1"/>
    <property type="molecule type" value="Genomic_DNA"/>
</dbReference>
<dbReference type="InterPro" id="IPR002123">
    <property type="entry name" value="Plipid/glycerol_acylTrfase"/>
</dbReference>
<dbReference type="Pfam" id="PF01553">
    <property type="entry name" value="Acyltransferase"/>
    <property type="match status" value="1"/>
</dbReference>
<dbReference type="PANTHER" id="PTHR10434">
    <property type="entry name" value="1-ACYL-SN-GLYCEROL-3-PHOSPHATE ACYLTRANSFERASE"/>
    <property type="match status" value="1"/>
</dbReference>
<evidence type="ECO:0000259" key="5">
    <source>
        <dbReference type="SMART" id="SM00563"/>
    </source>
</evidence>
<evidence type="ECO:0000313" key="7">
    <source>
        <dbReference type="Proteomes" id="UP001166291"/>
    </source>
</evidence>
<keyword evidence="4" id="KW-0812">Transmembrane</keyword>
<keyword evidence="4" id="KW-0472">Membrane</keyword>
<evidence type="ECO:0000256" key="3">
    <source>
        <dbReference type="ARBA" id="ARBA00023315"/>
    </source>
</evidence>
<keyword evidence="2" id="KW-0808">Transferase</keyword>
<sequence length="202" mass="22618">MAMSQGKTISSYPLLLKIIRALVGGLFALRGWRFTSEQPVARKYVMIVAPHTSNWDFFLMVVLAAGLGRQVRFMGKHSLFTGLQGRFLVWLGGVAVERSSHHDFVSQMVVLFKETDDMVLIIAPEGTRSKVQAWKGGFYHIASGADLPVLAAQLDYAKKYVGIAPEYRLSGNYAYDIERIQAFYRDVTAKYPEQDSSCVKSL</sequence>
<keyword evidence="3 6" id="KW-0012">Acyltransferase</keyword>